<dbReference type="CDD" id="cd07814">
    <property type="entry name" value="SRPBCC_CalC_Aha1-like"/>
    <property type="match status" value="1"/>
</dbReference>
<dbReference type="InterPro" id="IPR013538">
    <property type="entry name" value="ASHA1/2-like_C"/>
</dbReference>
<comment type="similarity">
    <text evidence="1">Belongs to the AHA1 family.</text>
</comment>
<dbReference type="SUPFAM" id="SSF55961">
    <property type="entry name" value="Bet v1-like"/>
    <property type="match status" value="1"/>
</dbReference>
<evidence type="ECO:0000313" key="3">
    <source>
        <dbReference type="EMBL" id="RAP78331.1"/>
    </source>
</evidence>
<comment type="caution">
    <text evidence="3">The sequence shown here is derived from an EMBL/GenBank/DDBJ whole genome shotgun (WGS) entry which is preliminary data.</text>
</comment>
<sequence>METQNKIPDINQTLVFKAPIQKVWAAVSTSEGLGAWFMPNDMEAVVGHAFKIDAGPFGIQPCVVKEVEEPNRIAFSWGKDWTITFILNELADNQTECTLIHSGWKADTVTEFGLPHAVIRERMNEGWVGLHQALGRYVEA</sequence>
<evidence type="ECO:0000259" key="2">
    <source>
        <dbReference type="Pfam" id="PF08327"/>
    </source>
</evidence>
<gene>
    <name evidence="3" type="ORF">DL346_07860</name>
</gene>
<dbReference type="InterPro" id="IPR023393">
    <property type="entry name" value="START-like_dom_sf"/>
</dbReference>
<accession>A0A328UAJ8</accession>
<evidence type="ECO:0000313" key="4">
    <source>
        <dbReference type="Proteomes" id="UP000249260"/>
    </source>
</evidence>
<dbReference type="OrthoDB" id="2355173at2"/>
<proteinExistence type="inferred from homology"/>
<name>A0A328UAJ8_9BACL</name>
<reference evidence="3 4" key="1">
    <citation type="submission" date="2018-06" db="EMBL/GenBank/DDBJ databases">
        <title>Paenibacillus montanisoli sp. nov., isolated from mountain area soil.</title>
        <authorList>
            <person name="Wu M."/>
        </authorList>
    </citation>
    <scope>NUCLEOTIDE SEQUENCE [LARGE SCALE GENOMIC DNA]</scope>
    <source>
        <strain evidence="3 4">RA17</strain>
    </source>
</reference>
<dbReference type="Gene3D" id="3.30.530.20">
    <property type="match status" value="1"/>
</dbReference>
<evidence type="ECO:0000256" key="1">
    <source>
        <dbReference type="ARBA" id="ARBA00006817"/>
    </source>
</evidence>
<keyword evidence="4" id="KW-1185">Reference proteome</keyword>
<dbReference type="AlphaFoldDB" id="A0A328UAJ8"/>
<dbReference type="Pfam" id="PF08327">
    <property type="entry name" value="AHSA1"/>
    <property type="match status" value="1"/>
</dbReference>
<dbReference type="Proteomes" id="UP000249260">
    <property type="component" value="Unassembled WGS sequence"/>
</dbReference>
<dbReference type="RefSeq" id="WP_112881454.1">
    <property type="nucleotide sequence ID" value="NZ_QLUW01000001.1"/>
</dbReference>
<protein>
    <submittedName>
        <fullName evidence="3">SRPBCC domain-containing protein</fullName>
    </submittedName>
</protein>
<dbReference type="EMBL" id="QLUW01000001">
    <property type="protein sequence ID" value="RAP78331.1"/>
    <property type="molecule type" value="Genomic_DNA"/>
</dbReference>
<feature type="domain" description="Activator of Hsp90 ATPase homologue 1/2-like C-terminal" evidence="2">
    <location>
        <begin position="17"/>
        <end position="138"/>
    </location>
</feature>
<organism evidence="3 4">
    <name type="scientific">Paenibacillus montanisoli</name>
    <dbReference type="NCBI Taxonomy" id="2081970"/>
    <lineage>
        <taxon>Bacteria</taxon>
        <taxon>Bacillati</taxon>
        <taxon>Bacillota</taxon>
        <taxon>Bacilli</taxon>
        <taxon>Bacillales</taxon>
        <taxon>Paenibacillaceae</taxon>
        <taxon>Paenibacillus</taxon>
    </lineage>
</organism>